<keyword evidence="2" id="KW-0223">Dioxygenase</keyword>
<dbReference type="EMBL" id="SLZR01000010">
    <property type="protein sequence ID" value="TCS40103.1"/>
    <property type="molecule type" value="Genomic_DNA"/>
</dbReference>
<proteinExistence type="inferred from homology"/>
<keyword evidence="3" id="KW-0560">Oxidoreductase</keyword>
<evidence type="ECO:0000256" key="4">
    <source>
        <dbReference type="ARBA" id="ARBA00023004"/>
    </source>
</evidence>
<keyword evidence="4" id="KW-0408">Iron</keyword>
<evidence type="ECO:0000313" key="9">
    <source>
        <dbReference type="Proteomes" id="UP000295793"/>
    </source>
</evidence>
<dbReference type="SMART" id="SM01150">
    <property type="entry name" value="DUF1338"/>
    <property type="match status" value="1"/>
</dbReference>
<dbReference type="Gene3D" id="3.10.180.50">
    <property type="match status" value="1"/>
</dbReference>
<reference evidence="8 9" key="1">
    <citation type="submission" date="2019-03" db="EMBL/GenBank/DDBJ databases">
        <title>Genomic Encyclopedia of Archaeal and Bacterial Type Strains, Phase II (KMG-II): from individual species to whole genera.</title>
        <authorList>
            <person name="Goeker M."/>
        </authorList>
    </citation>
    <scope>NUCLEOTIDE SEQUENCE [LARGE SCALE GENOMIC DNA]</scope>
    <source>
        <strain evidence="8 9">DSM 15388</strain>
    </source>
</reference>
<name>A0A4R3I588_9GAMM</name>
<evidence type="ECO:0000256" key="6">
    <source>
        <dbReference type="ARBA" id="ARBA00035023"/>
    </source>
</evidence>
<dbReference type="Proteomes" id="UP000295793">
    <property type="component" value="Unassembled WGS sequence"/>
</dbReference>
<dbReference type="InterPro" id="IPR009770">
    <property type="entry name" value="HGLS"/>
</dbReference>
<comment type="cofactor">
    <cofactor evidence="1">
        <name>Fe(2+)</name>
        <dbReference type="ChEBI" id="CHEBI:29033"/>
    </cofactor>
</comment>
<dbReference type="CDD" id="cd16350">
    <property type="entry name" value="VOC_like"/>
    <property type="match status" value="1"/>
</dbReference>
<gene>
    <name evidence="8" type="ORF">BCF53_11019</name>
</gene>
<sequence>MNTEQFFSALWQDYTEIAPQAPVIAQALQSRGEQLINDHVAFRTFNHSPINIERLEPIILSLGYKRFQPYHFEQKHLDAMGYVPADDRQPKIFLSELRTEELSPQSQHIIESLVRQIPATMKIELSLMWRGILWQPPSLEDYQRLAQESEYAAWMSVMGLRANHFTIFINALKTLTEVEQVNQFIESLGFSINASGGRIKGSPQVFLEQSSTLASTQNYRFGCGNTAEIPTCYYEFARRYKTTDGSLYQGFVAASADKIFESTNSKPHAEQ</sequence>
<dbReference type="PANTHER" id="PTHR31136">
    <property type="entry name" value="DUF1338 DOMAIN-CONTAINING PROTEIN"/>
    <property type="match status" value="1"/>
</dbReference>
<comment type="caution">
    <text evidence="8">The sequence shown here is derived from an EMBL/GenBank/DDBJ whole genome shotgun (WGS) entry which is preliminary data.</text>
</comment>
<accession>A0A4R3I588</accession>
<protein>
    <recommendedName>
        <fullName evidence="6">2-oxoadipate dioxygenase/decarboxylase</fullName>
        <ecNumber evidence="6">1.13.11.93</ecNumber>
    </recommendedName>
    <alternativeName>
        <fullName evidence="7">2-hydroxyglutarate synthase</fullName>
    </alternativeName>
</protein>
<evidence type="ECO:0000256" key="3">
    <source>
        <dbReference type="ARBA" id="ARBA00023002"/>
    </source>
</evidence>
<evidence type="ECO:0000256" key="5">
    <source>
        <dbReference type="ARBA" id="ARBA00035013"/>
    </source>
</evidence>
<dbReference type="PANTHER" id="PTHR31136:SF5">
    <property type="entry name" value="2-OXOADIPATE DIOXYGENASE_DECARBOXYLASE, CHLOROPLASTIC"/>
    <property type="match status" value="1"/>
</dbReference>
<dbReference type="EC" id="1.13.11.93" evidence="6"/>
<evidence type="ECO:0000313" key="8">
    <source>
        <dbReference type="EMBL" id="TCS40103.1"/>
    </source>
</evidence>
<organism evidence="8 9">
    <name type="scientific">Reinekea marinisedimentorum</name>
    <dbReference type="NCBI Taxonomy" id="230495"/>
    <lineage>
        <taxon>Bacteria</taxon>
        <taxon>Pseudomonadati</taxon>
        <taxon>Pseudomonadota</taxon>
        <taxon>Gammaproteobacteria</taxon>
        <taxon>Oceanospirillales</taxon>
        <taxon>Saccharospirillaceae</taxon>
        <taxon>Reinekea</taxon>
    </lineage>
</organism>
<evidence type="ECO:0000256" key="1">
    <source>
        <dbReference type="ARBA" id="ARBA00001954"/>
    </source>
</evidence>
<dbReference type="AlphaFoldDB" id="A0A4R3I588"/>
<comment type="similarity">
    <text evidence="5">Belongs to the 2-oxoadipate dioxygenase/decarboxylase family.</text>
</comment>
<dbReference type="Pfam" id="PF07063">
    <property type="entry name" value="HGLS"/>
    <property type="match status" value="1"/>
</dbReference>
<evidence type="ECO:0000256" key="2">
    <source>
        <dbReference type="ARBA" id="ARBA00022964"/>
    </source>
</evidence>
<keyword evidence="9" id="KW-1185">Reference proteome</keyword>
<dbReference type="OrthoDB" id="506370at2"/>
<dbReference type="GO" id="GO:0051213">
    <property type="term" value="F:dioxygenase activity"/>
    <property type="evidence" value="ECO:0007669"/>
    <property type="project" value="UniProtKB-KW"/>
</dbReference>
<evidence type="ECO:0000256" key="7">
    <source>
        <dbReference type="ARBA" id="ARBA00035045"/>
    </source>
</evidence>
<dbReference type="RefSeq" id="WP_132702001.1">
    <property type="nucleotide sequence ID" value="NZ_SLZR01000010.1"/>
</dbReference>